<accession>A0AAV7CM38</accession>
<evidence type="ECO:0000256" key="4">
    <source>
        <dbReference type="ARBA" id="ARBA00022475"/>
    </source>
</evidence>
<dbReference type="InterPro" id="IPR006052">
    <property type="entry name" value="TNF_dom"/>
</dbReference>
<dbReference type="SUPFAM" id="SSF49842">
    <property type="entry name" value="TNF-like"/>
    <property type="match status" value="1"/>
</dbReference>
<feature type="domain" description="THD" evidence="12">
    <location>
        <begin position="166"/>
        <end position="315"/>
    </location>
</feature>
<evidence type="ECO:0000256" key="8">
    <source>
        <dbReference type="ARBA" id="ARBA00022968"/>
    </source>
</evidence>
<dbReference type="Gene3D" id="2.60.120.40">
    <property type="match status" value="1"/>
</dbReference>
<dbReference type="GO" id="GO:0005615">
    <property type="term" value="C:extracellular space"/>
    <property type="evidence" value="ECO:0007669"/>
    <property type="project" value="UniProtKB-KW"/>
</dbReference>
<dbReference type="PANTHER" id="PTHR11471:SF3">
    <property type="entry name" value="TUMOR NECROSIS FACTOR LIGAND SUPERFAMILY MEMBER 11"/>
    <property type="match status" value="1"/>
</dbReference>
<comment type="subcellular location">
    <subcellularLocation>
        <location evidence="1">Cell membrane</location>
        <topology evidence="1">Single-pass type II membrane protein</topology>
    </subcellularLocation>
    <subcellularLocation>
        <location evidence="2">Secreted</location>
    </subcellularLocation>
</comment>
<evidence type="ECO:0000256" key="5">
    <source>
        <dbReference type="ARBA" id="ARBA00022514"/>
    </source>
</evidence>
<dbReference type="PANTHER" id="PTHR11471">
    <property type="entry name" value="TUMOR NECROSIS FACTOR FAMILY MEMBER"/>
    <property type="match status" value="1"/>
</dbReference>
<keyword evidence="9 11" id="KW-1133">Transmembrane helix</keyword>
<dbReference type="GO" id="GO:0005886">
    <property type="term" value="C:plasma membrane"/>
    <property type="evidence" value="ECO:0007669"/>
    <property type="project" value="UniProtKB-SubCell"/>
</dbReference>
<dbReference type="GO" id="GO:0005125">
    <property type="term" value="F:cytokine activity"/>
    <property type="evidence" value="ECO:0007669"/>
    <property type="project" value="UniProtKB-KW"/>
</dbReference>
<dbReference type="GO" id="GO:0005164">
    <property type="term" value="F:tumor necrosis factor receptor binding"/>
    <property type="evidence" value="ECO:0007669"/>
    <property type="project" value="InterPro"/>
</dbReference>
<evidence type="ECO:0000256" key="7">
    <source>
        <dbReference type="ARBA" id="ARBA00022692"/>
    </source>
</evidence>
<dbReference type="AlphaFoldDB" id="A0AAV7CM38"/>
<keyword evidence="10 11" id="KW-0472">Membrane</keyword>
<evidence type="ECO:0000256" key="3">
    <source>
        <dbReference type="ARBA" id="ARBA00008670"/>
    </source>
</evidence>
<dbReference type="Pfam" id="PF00229">
    <property type="entry name" value="TNF"/>
    <property type="match status" value="1"/>
</dbReference>
<evidence type="ECO:0000259" key="12">
    <source>
        <dbReference type="PROSITE" id="PS50049"/>
    </source>
</evidence>
<comment type="caution">
    <text evidence="13">The sequence shown here is derived from an EMBL/GenBank/DDBJ whole genome shotgun (WGS) entry which is preliminary data.</text>
</comment>
<protein>
    <recommendedName>
        <fullName evidence="12">THD domain-containing protein</fullName>
    </recommendedName>
</protein>
<comment type="similarity">
    <text evidence="3">Belongs to the tumor necrosis factor family.</text>
</comment>
<dbReference type="GO" id="GO:0006955">
    <property type="term" value="P:immune response"/>
    <property type="evidence" value="ECO:0007669"/>
    <property type="project" value="InterPro"/>
</dbReference>
<reference evidence="13" key="1">
    <citation type="thesis" date="2020" institute="ProQuest LLC" country="789 East Eisenhower Parkway, Ann Arbor, MI, USA">
        <title>Comparative Genomics and Chromosome Evolution.</title>
        <authorList>
            <person name="Mudd A.B."/>
        </authorList>
    </citation>
    <scope>NUCLEOTIDE SEQUENCE</scope>
    <source>
        <strain evidence="13">237g6f4</strain>
        <tissue evidence="13">Blood</tissue>
    </source>
</reference>
<dbReference type="Proteomes" id="UP000824782">
    <property type="component" value="Unassembled WGS sequence"/>
</dbReference>
<sequence>MRAQLCQSGDSSVLCSAECGSSVNTAGMNPGGYLRGTVDLGGPPEIRHRADTIPRSVFIALLFLGLLQVGCTLGLFFYVKTQVEPSWMTKKELQCWRTILKMTEAPHAMDAFSKEEGSECEGIQLEFKGAVEKAVQGLLSQKQLPTGNDILQDPFYPRNNNYQTWPAAHLTLGNSTSGDSSIVHLRSWNHKEGWANIQNMSYNNGSLKVLQDGYYFVYANICFRQHKMANISKSGGTLQLMLYVYKSNKSGRHSESLMKGGRTAVWSNSTLYNFYSVYQGGIFRLLEGEEIFIKASNAALLDPAQEATYFGAIKVLDFHL</sequence>
<dbReference type="CDD" id="cd00184">
    <property type="entry name" value="TNF"/>
    <property type="match status" value="1"/>
</dbReference>
<proteinExistence type="inferred from homology"/>
<organism evidence="13 14">
    <name type="scientific">Engystomops pustulosus</name>
    <name type="common">Tungara frog</name>
    <name type="synonym">Physalaemus pustulosus</name>
    <dbReference type="NCBI Taxonomy" id="76066"/>
    <lineage>
        <taxon>Eukaryota</taxon>
        <taxon>Metazoa</taxon>
        <taxon>Chordata</taxon>
        <taxon>Craniata</taxon>
        <taxon>Vertebrata</taxon>
        <taxon>Euteleostomi</taxon>
        <taxon>Amphibia</taxon>
        <taxon>Batrachia</taxon>
        <taxon>Anura</taxon>
        <taxon>Neobatrachia</taxon>
        <taxon>Hyloidea</taxon>
        <taxon>Leptodactylidae</taxon>
        <taxon>Leiuperinae</taxon>
        <taxon>Engystomops</taxon>
    </lineage>
</organism>
<feature type="transmembrane region" description="Helical" evidence="11">
    <location>
        <begin position="57"/>
        <end position="79"/>
    </location>
</feature>
<evidence type="ECO:0000256" key="9">
    <source>
        <dbReference type="ARBA" id="ARBA00022989"/>
    </source>
</evidence>
<evidence type="ECO:0000256" key="2">
    <source>
        <dbReference type="ARBA" id="ARBA00004613"/>
    </source>
</evidence>
<evidence type="ECO:0000256" key="11">
    <source>
        <dbReference type="SAM" id="Phobius"/>
    </source>
</evidence>
<keyword evidence="6" id="KW-0964">Secreted</keyword>
<keyword evidence="8" id="KW-0735">Signal-anchor</keyword>
<evidence type="ECO:0000256" key="1">
    <source>
        <dbReference type="ARBA" id="ARBA00004401"/>
    </source>
</evidence>
<keyword evidence="4" id="KW-1003">Cell membrane</keyword>
<dbReference type="SMART" id="SM00207">
    <property type="entry name" value="TNF"/>
    <property type="match status" value="1"/>
</dbReference>
<name>A0AAV7CM38_ENGPU</name>
<dbReference type="EMBL" id="WNYA01000002">
    <property type="protein sequence ID" value="KAG8586090.1"/>
    <property type="molecule type" value="Genomic_DNA"/>
</dbReference>
<evidence type="ECO:0000256" key="10">
    <source>
        <dbReference type="ARBA" id="ARBA00023136"/>
    </source>
</evidence>
<evidence type="ECO:0000256" key="6">
    <source>
        <dbReference type="ARBA" id="ARBA00022525"/>
    </source>
</evidence>
<dbReference type="InterPro" id="IPR008983">
    <property type="entry name" value="Tumour_necrosis_fac-like_dom"/>
</dbReference>
<dbReference type="InterPro" id="IPR017355">
    <property type="entry name" value="TNF_ligand_10/11"/>
</dbReference>
<evidence type="ECO:0000313" key="14">
    <source>
        <dbReference type="Proteomes" id="UP000824782"/>
    </source>
</evidence>
<dbReference type="PROSITE" id="PS50049">
    <property type="entry name" value="THD_2"/>
    <property type="match status" value="1"/>
</dbReference>
<keyword evidence="7 11" id="KW-0812">Transmembrane</keyword>
<evidence type="ECO:0000313" key="13">
    <source>
        <dbReference type="EMBL" id="KAG8586090.1"/>
    </source>
</evidence>
<keyword evidence="5" id="KW-0202">Cytokine</keyword>
<keyword evidence="14" id="KW-1185">Reference proteome</keyword>
<dbReference type="PIRSF" id="PIRSF038013">
    <property type="entry name" value="TNF10_TNF11"/>
    <property type="match status" value="1"/>
</dbReference>
<gene>
    <name evidence="13" type="ORF">GDO81_005250</name>
</gene>